<dbReference type="Proteomes" id="UP000027222">
    <property type="component" value="Unassembled WGS sequence"/>
</dbReference>
<keyword evidence="1" id="KW-0732">Signal</keyword>
<dbReference type="EMBL" id="KL142404">
    <property type="protein sequence ID" value="KDR69115.1"/>
    <property type="molecule type" value="Genomic_DNA"/>
</dbReference>
<organism evidence="2 3">
    <name type="scientific">Galerina marginata (strain CBS 339.88)</name>
    <dbReference type="NCBI Taxonomy" id="685588"/>
    <lineage>
        <taxon>Eukaryota</taxon>
        <taxon>Fungi</taxon>
        <taxon>Dikarya</taxon>
        <taxon>Basidiomycota</taxon>
        <taxon>Agaricomycotina</taxon>
        <taxon>Agaricomycetes</taxon>
        <taxon>Agaricomycetidae</taxon>
        <taxon>Agaricales</taxon>
        <taxon>Agaricineae</taxon>
        <taxon>Strophariaceae</taxon>
        <taxon>Galerina</taxon>
    </lineage>
</organism>
<accession>A0A067SDV0</accession>
<sequence>MHSRRLVLGSVLVNIDLLLPPCALSLPLEPCCPRAQNAYIYRESFRNSFVLSAFHLPLVVTQGEPGCTQFFPCPLSRSSLTPSCVLNLGSAAICLSSARVHVQTALLLPEDWDYSIVIQPGKIPLST</sequence>
<proteinExistence type="predicted"/>
<keyword evidence="3" id="KW-1185">Reference proteome</keyword>
<dbReference type="AlphaFoldDB" id="A0A067SDV0"/>
<feature type="signal peptide" evidence="1">
    <location>
        <begin position="1"/>
        <end position="25"/>
    </location>
</feature>
<evidence type="ECO:0000313" key="3">
    <source>
        <dbReference type="Proteomes" id="UP000027222"/>
    </source>
</evidence>
<evidence type="ECO:0000256" key="1">
    <source>
        <dbReference type="SAM" id="SignalP"/>
    </source>
</evidence>
<feature type="chain" id="PRO_5001648361" description="Secreted protein" evidence="1">
    <location>
        <begin position="26"/>
        <end position="127"/>
    </location>
</feature>
<protein>
    <recommendedName>
        <fullName evidence="4">Secreted protein</fullName>
    </recommendedName>
</protein>
<name>A0A067SDV0_GALM3</name>
<gene>
    <name evidence="2" type="ORF">GALMADRAFT_934732</name>
</gene>
<evidence type="ECO:0000313" key="2">
    <source>
        <dbReference type="EMBL" id="KDR69115.1"/>
    </source>
</evidence>
<evidence type="ECO:0008006" key="4">
    <source>
        <dbReference type="Google" id="ProtNLM"/>
    </source>
</evidence>
<dbReference type="HOGENOM" id="CLU_1970731_0_0_1"/>
<reference evidence="3" key="1">
    <citation type="journal article" date="2014" name="Proc. Natl. Acad. Sci. U.S.A.">
        <title>Extensive sampling of basidiomycete genomes demonstrates inadequacy of the white-rot/brown-rot paradigm for wood decay fungi.</title>
        <authorList>
            <person name="Riley R."/>
            <person name="Salamov A.A."/>
            <person name="Brown D.W."/>
            <person name="Nagy L.G."/>
            <person name="Floudas D."/>
            <person name="Held B.W."/>
            <person name="Levasseur A."/>
            <person name="Lombard V."/>
            <person name="Morin E."/>
            <person name="Otillar R."/>
            <person name="Lindquist E.A."/>
            <person name="Sun H."/>
            <person name="LaButti K.M."/>
            <person name="Schmutz J."/>
            <person name="Jabbour D."/>
            <person name="Luo H."/>
            <person name="Baker S.E."/>
            <person name="Pisabarro A.G."/>
            <person name="Walton J.D."/>
            <person name="Blanchette R.A."/>
            <person name="Henrissat B."/>
            <person name="Martin F."/>
            <person name="Cullen D."/>
            <person name="Hibbett D.S."/>
            <person name="Grigoriev I.V."/>
        </authorList>
    </citation>
    <scope>NUCLEOTIDE SEQUENCE [LARGE SCALE GENOMIC DNA]</scope>
    <source>
        <strain evidence="3">CBS 339.88</strain>
    </source>
</reference>